<evidence type="ECO:0000256" key="5">
    <source>
        <dbReference type="ARBA" id="ARBA00022679"/>
    </source>
</evidence>
<dbReference type="SUPFAM" id="SSF52402">
    <property type="entry name" value="Adenine nucleotide alpha hydrolases-like"/>
    <property type="match status" value="1"/>
</dbReference>
<dbReference type="Pfam" id="PF00582">
    <property type="entry name" value="Usp"/>
    <property type="match status" value="1"/>
</dbReference>
<dbReference type="Pfam" id="PF00512">
    <property type="entry name" value="HisKA"/>
    <property type="match status" value="1"/>
</dbReference>
<evidence type="ECO:0000256" key="11">
    <source>
        <dbReference type="ARBA" id="ARBA00023012"/>
    </source>
</evidence>
<evidence type="ECO:0000256" key="4">
    <source>
        <dbReference type="ARBA" id="ARBA00022553"/>
    </source>
</evidence>
<dbReference type="InterPro" id="IPR014729">
    <property type="entry name" value="Rossmann-like_a/b/a_fold"/>
</dbReference>
<accession>A0A0K1QCX5</accession>
<keyword evidence="7" id="KW-0547">Nucleotide-binding</keyword>
<evidence type="ECO:0000256" key="14">
    <source>
        <dbReference type="SAM" id="MobiDB-lite"/>
    </source>
</evidence>
<evidence type="ECO:0000256" key="15">
    <source>
        <dbReference type="SAM" id="Phobius"/>
    </source>
</evidence>
<dbReference type="InterPro" id="IPR003852">
    <property type="entry name" value="Sig_transdc_His_kinase_KdpD_N"/>
</dbReference>
<dbReference type="EC" id="2.7.13.3" evidence="3"/>
<evidence type="ECO:0000256" key="1">
    <source>
        <dbReference type="ARBA" id="ARBA00000085"/>
    </source>
</evidence>
<feature type="domain" description="Histidine kinase" evidence="16">
    <location>
        <begin position="673"/>
        <end position="885"/>
    </location>
</feature>
<evidence type="ECO:0000256" key="10">
    <source>
        <dbReference type="ARBA" id="ARBA00022989"/>
    </source>
</evidence>
<dbReference type="InterPro" id="IPR003661">
    <property type="entry name" value="HisK_dim/P_dom"/>
</dbReference>
<dbReference type="PANTHER" id="PTHR45569:SF1">
    <property type="entry name" value="SENSOR PROTEIN KDPD"/>
    <property type="match status" value="1"/>
</dbReference>
<dbReference type="CDD" id="cd00075">
    <property type="entry name" value="HATPase"/>
    <property type="match status" value="1"/>
</dbReference>
<evidence type="ECO:0000256" key="2">
    <source>
        <dbReference type="ARBA" id="ARBA00004141"/>
    </source>
</evidence>
<dbReference type="Proteomes" id="UP000064967">
    <property type="component" value="Chromosome"/>
</dbReference>
<evidence type="ECO:0000256" key="8">
    <source>
        <dbReference type="ARBA" id="ARBA00022777"/>
    </source>
</evidence>
<dbReference type="Gene3D" id="3.30.565.10">
    <property type="entry name" value="Histidine kinase-like ATPase, C-terminal domain"/>
    <property type="match status" value="1"/>
</dbReference>
<keyword evidence="10 15" id="KW-1133">Transmembrane helix</keyword>
<comment type="function">
    <text evidence="13">Member of the two-component regulatory system KdpD/KdpE involved in the regulation of the kdp operon. KdpD may function as a membrane-associated protein kinase that phosphorylates KdpE in response to environmental signals.</text>
</comment>
<dbReference type="AlphaFoldDB" id="A0A0K1QCX5"/>
<dbReference type="Gene3D" id="3.30.450.40">
    <property type="match status" value="1"/>
</dbReference>
<dbReference type="Gene3D" id="3.40.50.620">
    <property type="entry name" value="HUPs"/>
    <property type="match status" value="1"/>
</dbReference>
<dbReference type="PROSITE" id="PS50109">
    <property type="entry name" value="HIS_KIN"/>
    <property type="match status" value="1"/>
</dbReference>
<dbReference type="EMBL" id="CP012333">
    <property type="protein sequence ID" value="AKV03265.1"/>
    <property type="molecule type" value="Genomic_DNA"/>
</dbReference>
<dbReference type="SMART" id="SM00387">
    <property type="entry name" value="HATPase_c"/>
    <property type="match status" value="1"/>
</dbReference>
<dbReference type="CDD" id="cd00082">
    <property type="entry name" value="HisKA"/>
    <property type="match status" value="1"/>
</dbReference>
<dbReference type="SUPFAM" id="SSF55874">
    <property type="entry name" value="ATPase domain of HSP90 chaperone/DNA topoisomerase II/histidine kinase"/>
    <property type="match status" value="1"/>
</dbReference>
<dbReference type="InterPro" id="IPR006016">
    <property type="entry name" value="UspA"/>
</dbReference>
<comment type="subcellular location">
    <subcellularLocation>
        <location evidence="2">Membrane</location>
        <topology evidence="2">Multi-pass membrane protein</topology>
    </subcellularLocation>
</comment>
<dbReference type="CDD" id="cd01987">
    <property type="entry name" value="USP_KdpD-like"/>
    <property type="match status" value="1"/>
</dbReference>
<dbReference type="SUPFAM" id="SSF52540">
    <property type="entry name" value="P-loop containing nucleoside triphosphate hydrolases"/>
    <property type="match status" value="1"/>
</dbReference>
<dbReference type="FunFam" id="3.30.565.10:FF:000042">
    <property type="entry name" value="Two-component sensor histidine kinase KdpD"/>
    <property type="match status" value="1"/>
</dbReference>
<name>A0A0K1QCX5_9BACT</name>
<dbReference type="PATRIC" id="fig|1391654.3.peg.10055"/>
<evidence type="ECO:0000256" key="13">
    <source>
        <dbReference type="ARBA" id="ARBA00057300"/>
    </source>
</evidence>
<dbReference type="InterPro" id="IPR004358">
    <property type="entry name" value="Sig_transdc_His_kin-like_C"/>
</dbReference>
<dbReference type="SUPFAM" id="SSF47384">
    <property type="entry name" value="Homodimeric domain of signal transducing histidine kinase"/>
    <property type="match status" value="1"/>
</dbReference>
<keyword evidence="17" id="KW-0407">Ion channel</keyword>
<keyword evidence="17" id="KW-0813">Transport</keyword>
<keyword evidence="18" id="KW-1185">Reference proteome</keyword>
<comment type="catalytic activity">
    <reaction evidence="1">
        <text>ATP + protein L-histidine = ADP + protein N-phospho-L-histidine.</text>
        <dbReference type="EC" id="2.7.13.3"/>
    </reaction>
</comment>
<dbReference type="InterPro" id="IPR036890">
    <property type="entry name" value="HATPase_C_sf"/>
</dbReference>
<feature type="region of interest" description="Disordered" evidence="14">
    <location>
        <begin position="883"/>
        <end position="910"/>
    </location>
</feature>
<dbReference type="GO" id="GO:0005886">
    <property type="term" value="C:plasma membrane"/>
    <property type="evidence" value="ECO:0007669"/>
    <property type="project" value="TreeGrafter"/>
</dbReference>
<dbReference type="InterPro" id="IPR038318">
    <property type="entry name" value="KdpD_sf"/>
</dbReference>
<keyword evidence="12 15" id="KW-0472">Membrane</keyword>
<keyword evidence="9" id="KW-0067">ATP-binding</keyword>
<dbReference type="SMART" id="SM00388">
    <property type="entry name" value="HisKA"/>
    <property type="match status" value="1"/>
</dbReference>
<dbReference type="KEGG" id="llu:AKJ09_09928"/>
<dbReference type="GO" id="GO:0042802">
    <property type="term" value="F:identical protein binding"/>
    <property type="evidence" value="ECO:0007669"/>
    <property type="project" value="UniProtKB-ARBA"/>
</dbReference>
<evidence type="ECO:0000256" key="6">
    <source>
        <dbReference type="ARBA" id="ARBA00022692"/>
    </source>
</evidence>
<dbReference type="OrthoDB" id="9806130at2"/>
<organism evidence="17 18">
    <name type="scientific">Labilithrix luteola</name>
    <dbReference type="NCBI Taxonomy" id="1391654"/>
    <lineage>
        <taxon>Bacteria</taxon>
        <taxon>Pseudomonadati</taxon>
        <taxon>Myxococcota</taxon>
        <taxon>Polyangia</taxon>
        <taxon>Polyangiales</taxon>
        <taxon>Labilitrichaceae</taxon>
        <taxon>Labilithrix</taxon>
    </lineage>
</organism>
<dbReference type="InterPro" id="IPR003018">
    <property type="entry name" value="GAF"/>
</dbReference>
<dbReference type="Pfam" id="PF02702">
    <property type="entry name" value="KdpD"/>
    <property type="match status" value="1"/>
</dbReference>
<dbReference type="InterPro" id="IPR036097">
    <property type="entry name" value="HisK_dim/P_sf"/>
</dbReference>
<reference evidence="17 18" key="1">
    <citation type="submission" date="2015-08" db="EMBL/GenBank/DDBJ databases">
        <authorList>
            <person name="Babu N.S."/>
            <person name="Beckwith C.J."/>
            <person name="Beseler K.G."/>
            <person name="Brison A."/>
            <person name="Carone J.V."/>
            <person name="Caskin T.P."/>
            <person name="Diamond M."/>
            <person name="Durham M.E."/>
            <person name="Foxe J.M."/>
            <person name="Go M."/>
            <person name="Henderson B.A."/>
            <person name="Jones I.B."/>
            <person name="McGettigan J.A."/>
            <person name="Micheletti S.J."/>
            <person name="Nasrallah M.E."/>
            <person name="Ortiz D."/>
            <person name="Piller C.R."/>
            <person name="Privatt S.R."/>
            <person name="Schneider S.L."/>
            <person name="Sharp S."/>
            <person name="Smith T.C."/>
            <person name="Stanton J.D."/>
            <person name="Ullery H.E."/>
            <person name="Wilson R.J."/>
            <person name="Serrano M.G."/>
            <person name="Buck G."/>
            <person name="Lee V."/>
            <person name="Wang Y."/>
            <person name="Carvalho R."/>
            <person name="Voegtly L."/>
            <person name="Shi R."/>
            <person name="Duckworth R."/>
            <person name="Johnson A."/>
            <person name="Loviza R."/>
            <person name="Walstead R."/>
            <person name="Shah Z."/>
            <person name="Kiflezghi M."/>
            <person name="Wade K."/>
            <person name="Ball S.L."/>
            <person name="Bradley K.W."/>
            <person name="Asai D.J."/>
            <person name="Bowman C.A."/>
            <person name="Russell D.A."/>
            <person name="Pope W.H."/>
            <person name="Jacobs-Sera D."/>
            <person name="Hendrix R.W."/>
            <person name="Hatfull G.F."/>
        </authorList>
    </citation>
    <scope>NUCLEOTIDE SEQUENCE [LARGE SCALE GENOMIC DNA]</scope>
    <source>
        <strain evidence="17 18">DSM 27648</strain>
    </source>
</reference>
<dbReference type="PANTHER" id="PTHR45569">
    <property type="entry name" value="SENSOR PROTEIN KDPD"/>
    <property type="match status" value="1"/>
</dbReference>
<sequence>MSDRRPTPEELLARVREEQSRAHRGKLTVFFGAAPGVGKTYAMLEAARFEREEGRDVVVGLVETHGRYDTGALLLGLEILARRKTVHRGLTLEELDVDAAIARRPGVILVDELAHTNAPDSRHAKRWQDIEELLQAGIDVYTTLNVQHLESLNDVVAQITHVVVRETVPDAVFEKAYDVRLIDLPIDELTERLREGKVYVPDQARLASEGFFREGNLIALRELALRVTAQRVDLQMRRYRAEHGIERTWPAAERILVCVSPSPSSARLIRSARRLATGLHADWIAAYVETPGALRLSAKDRERVNQHHILAQGLGAETVTLGGGSGPAEIVRFARSRNVTRILVGKPTHARWRDFFTRSFLDELVRTSGDIDVHVLAGDEPEGRAKRDLTLRVPRGSSNVAGFVAAAVTVAVATFLGRMVLGQERADIVMLYLLGIVLVSMRWGLGPSLTAAIAAVLSFDFFFVPPYYTFAVSDIRHVVTFAVMFLVASVISGLTKRVRDQADSSRERELRTSSLYSLSRALTTAKTAKDVLAVGIRHVHEVFGTRCVALLPGDDGKLVATEGGPTTFVPDEKERGVAEWVWTHGTPAGLDTDTLPSASALYLPLETSSQRAGVLGLLPSDKKRIAGYEARQHLDAFVGQIAAAIERTKLAEQAQQAQLRVEREQLRNSLLSSVSHDLRTPLAVITGAASTLLDARLEPDVARDLTETVLVEAERLNRLVRNLLDMTRLEAGAVEVHKEWQPVEEAVGAALERTQSALGDRPVQIDLPDDLPLVPYDSILLQQVLVNLLENVAKYTPSTAEVHIAAHVTDNGVEIDVADRGPGLPEGEEAKVFEKFYRAEKGRGGGAGLGLTISQGIVTAHGGRMWARNRDGGGAEFSFTLPIEGVPPQLDESEPVSQASEPASDRSARQ</sequence>
<dbReference type="GO" id="GO:0005737">
    <property type="term" value="C:cytoplasm"/>
    <property type="evidence" value="ECO:0007669"/>
    <property type="project" value="UniProtKB-ARBA"/>
</dbReference>
<dbReference type="Pfam" id="PF13492">
    <property type="entry name" value="GAF_3"/>
    <property type="match status" value="1"/>
</dbReference>
<evidence type="ECO:0000259" key="16">
    <source>
        <dbReference type="PROSITE" id="PS50109"/>
    </source>
</evidence>
<keyword evidence="5" id="KW-0808">Transferase</keyword>
<dbReference type="FunFam" id="3.40.50.300:FF:000483">
    <property type="entry name" value="Sensor histidine kinase KdpD"/>
    <property type="match status" value="1"/>
</dbReference>
<feature type="transmembrane region" description="Helical" evidence="15">
    <location>
        <begin position="477"/>
        <end position="495"/>
    </location>
</feature>
<evidence type="ECO:0000256" key="9">
    <source>
        <dbReference type="ARBA" id="ARBA00022840"/>
    </source>
</evidence>
<dbReference type="InterPro" id="IPR029016">
    <property type="entry name" value="GAF-like_dom_sf"/>
</dbReference>
<evidence type="ECO:0000256" key="3">
    <source>
        <dbReference type="ARBA" id="ARBA00012438"/>
    </source>
</evidence>
<dbReference type="InterPro" id="IPR052023">
    <property type="entry name" value="Histidine_kinase_KdpD"/>
</dbReference>
<dbReference type="Gene3D" id="1.10.287.130">
    <property type="match status" value="1"/>
</dbReference>
<dbReference type="InterPro" id="IPR027417">
    <property type="entry name" value="P-loop_NTPase"/>
</dbReference>
<dbReference type="Gene3D" id="3.40.50.300">
    <property type="entry name" value="P-loop containing nucleotide triphosphate hydrolases"/>
    <property type="match status" value="1"/>
</dbReference>
<dbReference type="Pfam" id="PF02518">
    <property type="entry name" value="HATPase_c"/>
    <property type="match status" value="1"/>
</dbReference>
<keyword evidence="4" id="KW-0597">Phosphoprotein</keyword>
<dbReference type="InterPro" id="IPR025201">
    <property type="entry name" value="KdpD_TM"/>
</dbReference>
<evidence type="ECO:0000256" key="12">
    <source>
        <dbReference type="ARBA" id="ARBA00023136"/>
    </source>
</evidence>
<dbReference type="SUPFAM" id="SSF55781">
    <property type="entry name" value="GAF domain-like"/>
    <property type="match status" value="1"/>
</dbReference>
<dbReference type="GO" id="GO:0005524">
    <property type="term" value="F:ATP binding"/>
    <property type="evidence" value="ECO:0007669"/>
    <property type="project" value="UniProtKB-KW"/>
</dbReference>
<dbReference type="RefSeq" id="WP_146654060.1">
    <property type="nucleotide sequence ID" value="NZ_CP012333.1"/>
</dbReference>
<keyword evidence="8 17" id="KW-0418">Kinase</keyword>
<feature type="transmembrane region" description="Helical" evidence="15">
    <location>
        <begin position="400"/>
        <end position="421"/>
    </location>
</feature>
<dbReference type="STRING" id="1391654.AKJ09_09928"/>
<dbReference type="InterPro" id="IPR003594">
    <property type="entry name" value="HATPase_dom"/>
</dbReference>
<evidence type="ECO:0000313" key="18">
    <source>
        <dbReference type="Proteomes" id="UP000064967"/>
    </source>
</evidence>
<feature type="transmembrane region" description="Helical" evidence="15">
    <location>
        <begin position="451"/>
        <end position="470"/>
    </location>
</feature>
<dbReference type="GO" id="GO:0000155">
    <property type="term" value="F:phosphorelay sensor kinase activity"/>
    <property type="evidence" value="ECO:0007669"/>
    <property type="project" value="InterPro"/>
</dbReference>
<dbReference type="Gene3D" id="1.20.120.620">
    <property type="entry name" value="Backbone structure of the membrane domain of e. Coli histidine kinase receptor kdpd"/>
    <property type="match status" value="1"/>
</dbReference>
<dbReference type="InterPro" id="IPR005467">
    <property type="entry name" value="His_kinase_dom"/>
</dbReference>
<dbReference type="GO" id="GO:0034220">
    <property type="term" value="P:monoatomic ion transmembrane transport"/>
    <property type="evidence" value="ECO:0007669"/>
    <property type="project" value="UniProtKB-KW"/>
</dbReference>
<proteinExistence type="predicted"/>
<evidence type="ECO:0000313" key="17">
    <source>
        <dbReference type="EMBL" id="AKV03265.1"/>
    </source>
</evidence>
<protein>
    <recommendedName>
        <fullName evidence="3">histidine kinase</fullName>
        <ecNumber evidence="3">2.7.13.3</ecNumber>
    </recommendedName>
</protein>
<keyword evidence="17" id="KW-0406">Ion transport</keyword>
<dbReference type="Pfam" id="PF13493">
    <property type="entry name" value="DUF4118"/>
    <property type="match status" value="1"/>
</dbReference>
<evidence type="ECO:0000256" key="7">
    <source>
        <dbReference type="ARBA" id="ARBA00022741"/>
    </source>
</evidence>
<keyword evidence="6 15" id="KW-0812">Transmembrane</keyword>
<keyword evidence="11" id="KW-0902">Two-component regulatory system</keyword>
<dbReference type="PRINTS" id="PR00344">
    <property type="entry name" value="BCTRLSENSOR"/>
</dbReference>
<feature type="transmembrane region" description="Helical" evidence="15">
    <location>
        <begin position="428"/>
        <end position="445"/>
    </location>
</feature>
<gene>
    <name evidence="17" type="ORF">AKJ09_09928</name>
</gene>